<keyword evidence="6" id="KW-1133">Transmembrane helix</keyword>
<dbReference type="Pfam" id="PF00015">
    <property type="entry name" value="MCPsignal"/>
    <property type="match status" value="1"/>
</dbReference>
<organism evidence="9 10">
    <name type="scientific">Desulfitobacterium chlororespirans DSM 11544</name>
    <dbReference type="NCBI Taxonomy" id="1121395"/>
    <lineage>
        <taxon>Bacteria</taxon>
        <taxon>Bacillati</taxon>
        <taxon>Bacillota</taxon>
        <taxon>Clostridia</taxon>
        <taxon>Eubacteriales</taxon>
        <taxon>Desulfitobacteriaceae</taxon>
        <taxon>Desulfitobacterium</taxon>
    </lineage>
</organism>
<dbReference type="InterPro" id="IPR004089">
    <property type="entry name" value="MCPsignal_dom"/>
</dbReference>
<dbReference type="AlphaFoldDB" id="A0A1M7SD77"/>
<feature type="domain" description="HAMP" evidence="8">
    <location>
        <begin position="213"/>
        <end position="266"/>
    </location>
</feature>
<dbReference type="SMART" id="SM00283">
    <property type="entry name" value="MA"/>
    <property type="match status" value="1"/>
</dbReference>
<feature type="domain" description="Methyl-accepting transducer" evidence="7">
    <location>
        <begin position="285"/>
        <end position="521"/>
    </location>
</feature>
<feature type="compositionally biased region" description="Polar residues" evidence="5">
    <location>
        <begin position="527"/>
        <end position="538"/>
    </location>
</feature>
<evidence type="ECO:0000313" key="9">
    <source>
        <dbReference type="EMBL" id="SHN56433.1"/>
    </source>
</evidence>
<sequence length="571" mass="60849">MQKFRNLKTATKLNSLTMFMAVFLGLVGLVGIYSAHNLAASVENMYQNNLLPVKWVNGARGQTRAVEALTLEVFMAQDQIKQQEILQEMEERVAEVDTLLADYSKADMDAHEREQFTKLMDILQIYRTERNKAIDMATAGNQDEAFRYFSANAASQVDAVNDLLKDLADYNAQLADEEEIKSKATAAMTTKIMVGITLAAIVLALGIGRFIARLIANPLIQVEGTVREIAQGNLTVEKMAIDSEDEVGRLAAGINAMTENLRLLIENITHTAEQVAASSEELTASAEQSASATNSIAATITEVAAGAARQEAAVDDAASIVEEMSAGIQQVAATTNSVSRSAELTANAAGQGDKAVNAAVSQMKNIEKTVAGTAQVVTQLGERSKEIGQIVDAISGIAAQTNLLALNAAIEAARAGEQGRGFAVVAEEVRKLAEQSQEAAKQIADLIAEIQKETLSAVKAMNEGTHEVKIGSEVVNTAGEAFAEIVGLIGDVSTQVREISAAIQQMASGSQQIVDSVRDIDRVSKEASGQTQTVSAATEEQSASIEEVAASSEELAKMAEELQRAVRKFRI</sequence>
<evidence type="ECO:0000256" key="1">
    <source>
        <dbReference type="ARBA" id="ARBA00023224"/>
    </source>
</evidence>
<keyword evidence="4" id="KW-0175">Coiled coil</keyword>
<dbReference type="CDD" id="cd06225">
    <property type="entry name" value="HAMP"/>
    <property type="match status" value="1"/>
</dbReference>
<keyword evidence="6" id="KW-0472">Membrane</keyword>
<dbReference type="PROSITE" id="PS50111">
    <property type="entry name" value="CHEMOTAXIS_TRANSDUC_2"/>
    <property type="match status" value="1"/>
</dbReference>
<dbReference type="GO" id="GO:0006935">
    <property type="term" value="P:chemotaxis"/>
    <property type="evidence" value="ECO:0007669"/>
    <property type="project" value="InterPro"/>
</dbReference>
<reference evidence="10" key="1">
    <citation type="submission" date="2016-12" db="EMBL/GenBank/DDBJ databases">
        <authorList>
            <person name="Varghese N."/>
            <person name="Submissions S."/>
        </authorList>
    </citation>
    <scope>NUCLEOTIDE SEQUENCE [LARGE SCALE GENOMIC DNA]</scope>
    <source>
        <strain evidence="10">DSM 11544</strain>
    </source>
</reference>
<gene>
    <name evidence="9" type="ORF">SAMN02745215_00680</name>
</gene>
<feature type="coiled-coil region" evidence="4">
    <location>
        <begin position="160"/>
        <end position="187"/>
    </location>
</feature>
<dbReference type="CDD" id="cd19411">
    <property type="entry name" value="MCP2201-like_sensor"/>
    <property type="match status" value="1"/>
</dbReference>
<dbReference type="PRINTS" id="PR00260">
    <property type="entry name" value="CHEMTRNSDUCR"/>
</dbReference>
<dbReference type="InterPro" id="IPR003660">
    <property type="entry name" value="HAMP_dom"/>
</dbReference>
<dbReference type="SMART" id="SM00304">
    <property type="entry name" value="HAMP"/>
    <property type="match status" value="1"/>
</dbReference>
<dbReference type="PANTHER" id="PTHR32089">
    <property type="entry name" value="METHYL-ACCEPTING CHEMOTAXIS PROTEIN MCPB"/>
    <property type="match status" value="1"/>
</dbReference>
<comment type="similarity">
    <text evidence="2">Belongs to the methyl-accepting chemotaxis (MCP) protein family.</text>
</comment>
<feature type="region of interest" description="Disordered" evidence="5">
    <location>
        <begin position="525"/>
        <end position="548"/>
    </location>
</feature>
<dbReference type="RefSeq" id="WP_072771272.1">
    <property type="nucleotide sequence ID" value="NZ_FRDN01000004.1"/>
</dbReference>
<keyword evidence="10" id="KW-1185">Reference proteome</keyword>
<dbReference type="InterPro" id="IPR024478">
    <property type="entry name" value="HlyB_4HB_MCP"/>
</dbReference>
<dbReference type="GO" id="GO:0016020">
    <property type="term" value="C:membrane"/>
    <property type="evidence" value="ECO:0007669"/>
    <property type="project" value="InterPro"/>
</dbReference>
<evidence type="ECO:0000256" key="3">
    <source>
        <dbReference type="PROSITE-ProRule" id="PRU00284"/>
    </source>
</evidence>
<evidence type="ECO:0000256" key="5">
    <source>
        <dbReference type="SAM" id="MobiDB-lite"/>
    </source>
</evidence>
<dbReference type="InterPro" id="IPR004090">
    <property type="entry name" value="Chemotax_Me-accpt_rcpt"/>
</dbReference>
<dbReference type="Gene3D" id="1.10.287.950">
    <property type="entry name" value="Methyl-accepting chemotaxis protein"/>
    <property type="match status" value="1"/>
</dbReference>
<evidence type="ECO:0000256" key="2">
    <source>
        <dbReference type="ARBA" id="ARBA00029447"/>
    </source>
</evidence>
<dbReference type="EMBL" id="FRDN01000004">
    <property type="protein sequence ID" value="SHN56433.1"/>
    <property type="molecule type" value="Genomic_DNA"/>
</dbReference>
<dbReference type="Proteomes" id="UP000184010">
    <property type="component" value="Unassembled WGS sequence"/>
</dbReference>
<protein>
    <submittedName>
        <fullName evidence="9">Methyl-accepting chemotaxis sensory transducer</fullName>
    </submittedName>
</protein>
<feature type="compositionally biased region" description="Low complexity" evidence="5">
    <location>
        <begin position="539"/>
        <end position="548"/>
    </location>
</feature>
<feature type="transmembrane region" description="Helical" evidence="6">
    <location>
        <begin position="192"/>
        <end position="212"/>
    </location>
</feature>
<keyword evidence="6" id="KW-0812">Transmembrane</keyword>
<dbReference type="Pfam" id="PF12729">
    <property type="entry name" value="4HB_MCP_1"/>
    <property type="match status" value="1"/>
</dbReference>
<dbReference type="InterPro" id="IPR047347">
    <property type="entry name" value="YvaQ-like_sensor"/>
</dbReference>
<keyword evidence="1 3" id="KW-0807">Transducer</keyword>
<dbReference type="PROSITE" id="PS50885">
    <property type="entry name" value="HAMP"/>
    <property type="match status" value="1"/>
</dbReference>
<evidence type="ECO:0000259" key="7">
    <source>
        <dbReference type="PROSITE" id="PS50111"/>
    </source>
</evidence>
<proteinExistence type="inferred from homology"/>
<dbReference type="FunFam" id="1.10.287.950:FF:000001">
    <property type="entry name" value="Methyl-accepting chemotaxis sensory transducer"/>
    <property type="match status" value="1"/>
</dbReference>
<evidence type="ECO:0000256" key="4">
    <source>
        <dbReference type="SAM" id="Coils"/>
    </source>
</evidence>
<name>A0A1M7SD77_9FIRM</name>
<dbReference type="Gene3D" id="1.10.8.500">
    <property type="entry name" value="HAMP domain in histidine kinase"/>
    <property type="match status" value="1"/>
</dbReference>
<accession>A0A1M7SD77</accession>
<evidence type="ECO:0000313" key="10">
    <source>
        <dbReference type="Proteomes" id="UP000184010"/>
    </source>
</evidence>
<dbReference type="GO" id="GO:0004888">
    <property type="term" value="F:transmembrane signaling receptor activity"/>
    <property type="evidence" value="ECO:0007669"/>
    <property type="project" value="InterPro"/>
</dbReference>
<evidence type="ECO:0000256" key="6">
    <source>
        <dbReference type="SAM" id="Phobius"/>
    </source>
</evidence>
<dbReference type="PANTHER" id="PTHR32089:SF112">
    <property type="entry name" value="LYSOZYME-LIKE PROTEIN-RELATED"/>
    <property type="match status" value="1"/>
</dbReference>
<dbReference type="GO" id="GO:0007165">
    <property type="term" value="P:signal transduction"/>
    <property type="evidence" value="ECO:0007669"/>
    <property type="project" value="UniProtKB-KW"/>
</dbReference>
<evidence type="ECO:0000259" key="8">
    <source>
        <dbReference type="PROSITE" id="PS50885"/>
    </source>
</evidence>
<dbReference type="CDD" id="cd11386">
    <property type="entry name" value="MCP_signal"/>
    <property type="match status" value="1"/>
</dbReference>
<dbReference type="Pfam" id="PF00672">
    <property type="entry name" value="HAMP"/>
    <property type="match status" value="1"/>
</dbReference>
<dbReference type="STRING" id="1121395.SAMN02745215_00680"/>
<dbReference type="SUPFAM" id="SSF58104">
    <property type="entry name" value="Methyl-accepting chemotaxis protein (MCP) signaling domain"/>
    <property type="match status" value="1"/>
</dbReference>